<comment type="caution">
    <text evidence="2">The sequence shown here is derived from an EMBL/GenBank/DDBJ whole genome shotgun (WGS) entry which is preliminary data.</text>
</comment>
<gene>
    <name evidence="2" type="ORF">A9Z42_0048750</name>
</gene>
<dbReference type="Proteomes" id="UP000219286">
    <property type="component" value="Unassembled WGS sequence"/>
</dbReference>
<evidence type="ECO:0000313" key="2">
    <source>
        <dbReference type="EMBL" id="OTA04306.1"/>
    </source>
</evidence>
<evidence type="ECO:0000256" key="1">
    <source>
        <dbReference type="SAM" id="MobiDB-lite"/>
    </source>
</evidence>
<feature type="region of interest" description="Disordered" evidence="1">
    <location>
        <begin position="27"/>
        <end position="59"/>
    </location>
</feature>
<keyword evidence="3" id="KW-1185">Reference proteome</keyword>
<evidence type="ECO:0000313" key="3">
    <source>
        <dbReference type="Proteomes" id="UP000219286"/>
    </source>
</evidence>
<protein>
    <submittedName>
        <fullName evidence="2">Uncharacterized protein</fullName>
    </submittedName>
</protein>
<dbReference type="EMBL" id="LFMI01000498">
    <property type="protein sequence ID" value="OTA04306.1"/>
    <property type="molecule type" value="Genomic_DNA"/>
</dbReference>
<proteinExistence type="predicted"/>
<reference evidence="2 3" key="1">
    <citation type="journal article" date="2015" name="Genome Announc.">
        <title>Genome sequence and annotation of Trichoderma parareesei, the ancestor of the cellulase producer Trichoderma reesei.</title>
        <authorList>
            <person name="Yang D."/>
            <person name="Pomraning K."/>
            <person name="Kopchinskiy A."/>
            <person name="Karimi Aghcheh R."/>
            <person name="Atanasova L."/>
            <person name="Chenthamara K."/>
            <person name="Baker S.E."/>
            <person name="Zhang R."/>
            <person name="Shen Q."/>
            <person name="Freitag M."/>
            <person name="Kubicek C.P."/>
            <person name="Druzhinina I.S."/>
        </authorList>
    </citation>
    <scope>NUCLEOTIDE SEQUENCE [LARGE SCALE GENOMIC DNA]</scope>
    <source>
        <strain evidence="2 3">CBS 125925</strain>
    </source>
</reference>
<dbReference type="OrthoDB" id="5418899at2759"/>
<accession>A0A2H2ZQE2</accession>
<dbReference type="AlphaFoldDB" id="A0A2H2ZQE2"/>
<sequence>MESETALQNLDTELFLPDNLAFDLGNDDVTDANVGDPQPDHFGASGPGPEVSPKLLSSGSGNDFETGLATLAPEFMLESEQEMVFLLRHYTDNLAPWLDIFGDSRFFQTRMPRLVGSHAAIKYAIAALAAKHLSHVGGFRPTTAA</sequence>
<name>A0A2H2ZQE2_TRIPA</name>
<organism evidence="2 3">
    <name type="scientific">Trichoderma parareesei</name>
    <name type="common">Filamentous fungus</name>
    <dbReference type="NCBI Taxonomy" id="858221"/>
    <lineage>
        <taxon>Eukaryota</taxon>
        <taxon>Fungi</taxon>
        <taxon>Dikarya</taxon>
        <taxon>Ascomycota</taxon>
        <taxon>Pezizomycotina</taxon>
        <taxon>Sordariomycetes</taxon>
        <taxon>Hypocreomycetidae</taxon>
        <taxon>Hypocreales</taxon>
        <taxon>Hypocreaceae</taxon>
        <taxon>Trichoderma</taxon>
    </lineage>
</organism>